<organism evidence="2 3">
    <name type="scientific">Drosophila navojoa</name>
    <name type="common">Fruit fly</name>
    <dbReference type="NCBI Taxonomy" id="7232"/>
    <lineage>
        <taxon>Eukaryota</taxon>
        <taxon>Metazoa</taxon>
        <taxon>Ecdysozoa</taxon>
        <taxon>Arthropoda</taxon>
        <taxon>Hexapoda</taxon>
        <taxon>Insecta</taxon>
        <taxon>Pterygota</taxon>
        <taxon>Neoptera</taxon>
        <taxon>Endopterygota</taxon>
        <taxon>Diptera</taxon>
        <taxon>Brachycera</taxon>
        <taxon>Muscomorpha</taxon>
        <taxon>Ephydroidea</taxon>
        <taxon>Drosophilidae</taxon>
        <taxon>Drosophila</taxon>
    </lineage>
</organism>
<dbReference type="STRING" id="7232.A0A484BVE1"/>
<accession>A0A484BVE1</accession>
<evidence type="ECO:0000313" key="2">
    <source>
        <dbReference type="EMBL" id="TDG52799.1"/>
    </source>
</evidence>
<dbReference type="Proteomes" id="UP000295192">
    <property type="component" value="Unassembled WGS sequence"/>
</dbReference>
<dbReference type="EMBL" id="LSRL02000003">
    <property type="protein sequence ID" value="TDG52799.1"/>
    <property type="molecule type" value="Genomic_DNA"/>
</dbReference>
<proteinExistence type="predicted"/>
<protein>
    <submittedName>
        <fullName evidence="2">Uncharacterized protein</fullName>
    </submittedName>
</protein>
<dbReference type="AlphaFoldDB" id="A0A484BVE1"/>
<keyword evidence="1" id="KW-0175">Coiled coil</keyword>
<gene>
    <name evidence="2" type="ORF">AWZ03_001032</name>
</gene>
<evidence type="ECO:0000256" key="1">
    <source>
        <dbReference type="SAM" id="Coils"/>
    </source>
</evidence>
<comment type="caution">
    <text evidence="2">The sequence shown here is derived from an EMBL/GenBank/DDBJ whole genome shotgun (WGS) entry which is preliminary data.</text>
</comment>
<dbReference type="OMA" id="ECSLNCY"/>
<sequence length="246" mass="28235">MEVLENILTEMKQPKLITPKTYESVVINHYKCDIRTKYYTTSIYLIPFDGKLDRVPVELKTIIEALIIYFDPFDRTFINSLSAINDFLISNNIELGFLITTALSDKPNELTFEELKENANVVFDIITLKEDEEDSEEPEKYSEIVEGLENFVWSNIKTKPSSSSSRNQSNSAEQLENELNDFEKLLITAQNLRNDTHLTRDEMLNKAEELAEAMSAILNDNDKIICIFLIIISSVSAYRKLSKSAK</sequence>
<evidence type="ECO:0000313" key="3">
    <source>
        <dbReference type="Proteomes" id="UP000295192"/>
    </source>
</evidence>
<dbReference type="OrthoDB" id="10261384at2759"/>
<reference evidence="2 3" key="1">
    <citation type="journal article" date="2019" name="J. Hered.">
        <title>An Improved Genome Assembly for Drosophila navojoa, the Basal Species in the mojavensis Cluster.</title>
        <authorList>
            <person name="Vanderlinde T."/>
            <person name="Dupim E.G."/>
            <person name="Nazario-Yepiz N.O."/>
            <person name="Carvalho A.B."/>
        </authorList>
    </citation>
    <scope>NUCLEOTIDE SEQUENCE [LARGE SCALE GENOMIC DNA]</scope>
    <source>
        <strain evidence="2">Navoj_Jal97</strain>
        <tissue evidence="2">Whole organism</tissue>
    </source>
</reference>
<keyword evidence="3" id="KW-1185">Reference proteome</keyword>
<feature type="coiled-coil region" evidence="1">
    <location>
        <begin position="165"/>
        <end position="220"/>
    </location>
</feature>
<name>A0A484BVE1_DRONA</name>